<evidence type="ECO:0000313" key="3">
    <source>
        <dbReference type="EMBL" id="CBJ28043.1"/>
    </source>
</evidence>
<dbReference type="AlphaFoldDB" id="D7G8J8"/>
<keyword evidence="4" id="KW-1185">Reference proteome</keyword>
<keyword evidence="3" id="KW-0808">Transferase</keyword>
<dbReference type="InParanoid" id="D7G8J8"/>
<keyword evidence="2" id="KW-0812">Transmembrane</keyword>
<reference evidence="3 4" key="1">
    <citation type="journal article" date="2010" name="Nature">
        <title>The Ectocarpus genome and the independent evolution of multicellularity in brown algae.</title>
        <authorList>
            <person name="Cock J.M."/>
            <person name="Sterck L."/>
            <person name="Rouze P."/>
            <person name="Scornet D."/>
            <person name="Allen A.E."/>
            <person name="Amoutzias G."/>
            <person name="Anthouard V."/>
            <person name="Artiguenave F."/>
            <person name="Aury J.M."/>
            <person name="Badger J.H."/>
            <person name="Beszteri B."/>
            <person name="Billiau K."/>
            <person name="Bonnet E."/>
            <person name="Bothwell J.H."/>
            <person name="Bowler C."/>
            <person name="Boyen C."/>
            <person name="Brownlee C."/>
            <person name="Carrano C.J."/>
            <person name="Charrier B."/>
            <person name="Cho G.Y."/>
            <person name="Coelho S.M."/>
            <person name="Collen J."/>
            <person name="Corre E."/>
            <person name="Da Silva C."/>
            <person name="Delage L."/>
            <person name="Delaroque N."/>
            <person name="Dittami S.M."/>
            <person name="Doulbeau S."/>
            <person name="Elias M."/>
            <person name="Farnham G."/>
            <person name="Gachon C.M."/>
            <person name="Gschloessl B."/>
            <person name="Heesch S."/>
            <person name="Jabbari K."/>
            <person name="Jubin C."/>
            <person name="Kawai H."/>
            <person name="Kimura K."/>
            <person name="Kloareg B."/>
            <person name="Kupper F.C."/>
            <person name="Lang D."/>
            <person name="Le Bail A."/>
            <person name="Leblanc C."/>
            <person name="Lerouge P."/>
            <person name="Lohr M."/>
            <person name="Lopez P.J."/>
            <person name="Martens C."/>
            <person name="Maumus F."/>
            <person name="Michel G."/>
            <person name="Miranda-Saavedra D."/>
            <person name="Morales J."/>
            <person name="Moreau H."/>
            <person name="Motomura T."/>
            <person name="Nagasato C."/>
            <person name="Napoli C.A."/>
            <person name="Nelson D.R."/>
            <person name="Nyvall-Collen P."/>
            <person name="Peters A.F."/>
            <person name="Pommier C."/>
            <person name="Potin P."/>
            <person name="Poulain J."/>
            <person name="Quesneville H."/>
            <person name="Read B."/>
            <person name="Rensing S.A."/>
            <person name="Ritter A."/>
            <person name="Rousvoal S."/>
            <person name="Samanta M."/>
            <person name="Samson G."/>
            <person name="Schroeder D.C."/>
            <person name="Segurens B."/>
            <person name="Strittmatter M."/>
            <person name="Tonon T."/>
            <person name="Tregear J.W."/>
            <person name="Valentin K."/>
            <person name="von Dassow P."/>
            <person name="Yamagishi T."/>
            <person name="Van de Peer Y."/>
            <person name="Wincker P."/>
        </authorList>
    </citation>
    <scope>NUCLEOTIDE SEQUENCE [LARGE SCALE GENOMIC DNA]</scope>
    <source>
        <strain evidence="4">Ec32 / CCAP1310/4</strain>
    </source>
</reference>
<dbReference type="SUPFAM" id="SSF53448">
    <property type="entry name" value="Nucleotide-diphospho-sugar transferases"/>
    <property type="match status" value="1"/>
</dbReference>
<dbReference type="GO" id="GO:0033830">
    <property type="term" value="F:Skp1-protein-hydroxyproline N-acetylglucosaminyltransferase activity"/>
    <property type="evidence" value="ECO:0007669"/>
    <property type="project" value="UniProtKB-EC"/>
</dbReference>
<name>D7G8J8_ECTSI</name>
<dbReference type="OrthoDB" id="76265at2759"/>
<feature type="region of interest" description="Disordered" evidence="1">
    <location>
        <begin position="72"/>
        <end position="100"/>
    </location>
</feature>
<keyword evidence="2" id="KW-0472">Membrane</keyword>
<dbReference type="InterPro" id="IPR021067">
    <property type="entry name" value="Glycosyltransferase"/>
</dbReference>
<evidence type="ECO:0000313" key="4">
    <source>
        <dbReference type="Proteomes" id="UP000002630"/>
    </source>
</evidence>
<dbReference type="EMBL" id="FN649742">
    <property type="protein sequence ID" value="CBJ28043.1"/>
    <property type="molecule type" value="Genomic_DNA"/>
</dbReference>
<dbReference type="PANTHER" id="PTHR34496:SF10">
    <property type="entry name" value="GLCNAC TRANSFERASE"/>
    <property type="match status" value="1"/>
</dbReference>
<keyword evidence="2" id="KW-1133">Transmembrane helix</keyword>
<feature type="transmembrane region" description="Helical" evidence="2">
    <location>
        <begin position="21"/>
        <end position="44"/>
    </location>
</feature>
<dbReference type="InterPro" id="IPR029044">
    <property type="entry name" value="Nucleotide-diphossugar_trans"/>
</dbReference>
<keyword evidence="3" id="KW-0328">Glycosyltransferase</keyword>
<dbReference type="eggNOG" id="ENOG502RYTE">
    <property type="taxonomic scope" value="Eukaryota"/>
</dbReference>
<sequence>MRSNAGRRAGRAGVKGNKSKNTWLAFCVCAGLVVLWVQLTIMIVPTELDDINEALSPPREEDSLLHERATELGGGSRDILPDPPVQRRRPRPDKNRPREQISMDTIVYNMRSFLDELDRVYKAIENPDPQNVWDLYKAATDRWLLPMDRAFEGQNLFDVRDDKSIFVSLASYRDENCPTTLKEMYSKADHPELLYIGLVQQNCVSGCRTGVLQGGVVKDMEPDVNCYEEFCSTELGAQFCQSGNVRDFFVQEEEALGPAVARYMASKLWMGETYFMQIDAHSLFVPHWDTTLVNDIHNTPSYPMSVLSHYPPSVGVNFEDKPGYRICGAEFAKSSVEYDIIRLTAGLQQDKQIPVRPCPAPFIGAGFFFAHSSFLADVPFDPYVPWVFMGEEILESLRMWTWGYDIYSPTRNVLSHHYVRRHTPKFWETVNRLFKKPSMHNDLTSMIINRVKNIAGYPESSAEILLRPTLLDNLDLYGDGDVRPMEEYMERVGLDMTTKRAKHISWCFKCQPPYPV</sequence>
<dbReference type="PANTHER" id="PTHR34496">
    <property type="entry name" value="GLCNAC TRANSFERASE-RELATED"/>
    <property type="match status" value="1"/>
</dbReference>
<dbReference type="EC" id="2.4.1.229" evidence="3"/>
<organism evidence="3 4">
    <name type="scientific">Ectocarpus siliculosus</name>
    <name type="common">Brown alga</name>
    <name type="synonym">Conferva siliculosa</name>
    <dbReference type="NCBI Taxonomy" id="2880"/>
    <lineage>
        <taxon>Eukaryota</taxon>
        <taxon>Sar</taxon>
        <taxon>Stramenopiles</taxon>
        <taxon>Ochrophyta</taxon>
        <taxon>PX clade</taxon>
        <taxon>Phaeophyceae</taxon>
        <taxon>Ectocarpales</taxon>
        <taxon>Ectocarpaceae</taxon>
        <taxon>Ectocarpus</taxon>
    </lineage>
</organism>
<dbReference type="Pfam" id="PF11397">
    <property type="entry name" value="GlcNAc"/>
    <property type="match status" value="1"/>
</dbReference>
<evidence type="ECO:0000256" key="1">
    <source>
        <dbReference type="SAM" id="MobiDB-lite"/>
    </source>
</evidence>
<dbReference type="CDD" id="cd00761">
    <property type="entry name" value="Glyco_tranf_GTA_type"/>
    <property type="match status" value="1"/>
</dbReference>
<gene>
    <name evidence="3" type="ORF">Esi_0089_0106</name>
</gene>
<protein>
    <submittedName>
        <fullName evidence="3">[Skp1-protein]-hydroxyproline N-acetylglucosaminyltransferase, family GT60</fullName>
        <ecNumber evidence="3">2.4.1.229</ecNumber>
    </submittedName>
</protein>
<dbReference type="OMA" id="HVMIAVV"/>
<accession>D7G8J8</accession>
<dbReference type="Proteomes" id="UP000002630">
    <property type="component" value="Linkage Group LG17"/>
</dbReference>
<proteinExistence type="predicted"/>
<evidence type="ECO:0000256" key="2">
    <source>
        <dbReference type="SAM" id="Phobius"/>
    </source>
</evidence>
<dbReference type="EMBL" id="FN649127">
    <property type="protein sequence ID" value="CBJ28043.1"/>
    <property type="molecule type" value="Genomic_DNA"/>
</dbReference>
<dbReference type="STRING" id="2880.D7G8J8"/>